<evidence type="ECO:0000313" key="2">
    <source>
        <dbReference type="EMBL" id="GED22517.1"/>
    </source>
</evidence>
<dbReference type="GO" id="GO:0043565">
    <property type="term" value="F:sequence-specific DNA binding"/>
    <property type="evidence" value="ECO:0007669"/>
    <property type="project" value="InterPro"/>
</dbReference>
<feature type="compositionally biased region" description="Basic and acidic residues" evidence="1">
    <location>
        <begin position="56"/>
        <end position="70"/>
    </location>
</feature>
<proteinExistence type="predicted"/>
<protein>
    <recommendedName>
        <fullName evidence="4">DUF1153 domain-containing protein</fullName>
    </recommendedName>
</protein>
<dbReference type="EMBL" id="BJOC01000019">
    <property type="protein sequence ID" value="GED22517.1"/>
    <property type="molecule type" value="Genomic_DNA"/>
</dbReference>
<evidence type="ECO:0000313" key="3">
    <source>
        <dbReference type="Proteomes" id="UP000319812"/>
    </source>
</evidence>
<dbReference type="AlphaFoldDB" id="A0A4Y4EZA9"/>
<dbReference type="Proteomes" id="UP000319812">
    <property type="component" value="Unassembled WGS sequence"/>
</dbReference>
<dbReference type="SUPFAM" id="SSF48295">
    <property type="entry name" value="TrpR-like"/>
    <property type="match status" value="1"/>
</dbReference>
<reference evidence="2 3" key="1">
    <citation type="submission" date="2019-06" db="EMBL/GenBank/DDBJ databases">
        <title>Whole genome shotgun sequence of Halomonas halmophila NBRC 15537.</title>
        <authorList>
            <person name="Hosoyama A."/>
            <person name="Uohara A."/>
            <person name="Ohji S."/>
            <person name="Ichikawa N."/>
        </authorList>
    </citation>
    <scope>NUCLEOTIDE SEQUENCE [LARGE SCALE GENOMIC DNA]</scope>
    <source>
        <strain evidence="2 3">NBRC 15537</strain>
    </source>
</reference>
<organism evidence="2 3">
    <name type="scientific">Halomonas halmophila</name>
    <dbReference type="NCBI Taxonomy" id="252"/>
    <lineage>
        <taxon>Bacteria</taxon>
        <taxon>Pseudomonadati</taxon>
        <taxon>Pseudomonadota</taxon>
        <taxon>Gammaproteobacteria</taxon>
        <taxon>Oceanospirillales</taxon>
        <taxon>Halomonadaceae</taxon>
        <taxon>Halomonas</taxon>
    </lineage>
</organism>
<feature type="region of interest" description="Disordered" evidence="1">
    <location>
        <begin position="49"/>
        <end position="84"/>
    </location>
</feature>
<evidence type="ECO:0008006" key="4">
    <source>
        <dbReference type="Google" id="ProtNLM"/>
    </source>
</evidence>
<gene>
    <name evidence="2" type="ORF">HHA01_14940</name>
</gene>
<name>A0A4Y4EZA9_9GAMM</name>
<comment type="caution">
    <text evidence="2">The sequence shown here is derived from an EMBL/GenBank/DDBJ whole genome shotgun (WGS) entry which is preliminary data.</text>
</comment>
<dbReference type="Gene3D" id="1.10.10.10">
    <property type="entry name" value="Winged helix-like DNA-binding domain superfamily/Winged helix DNA-binding domain"/>
    <property type="match status" value="1"/>
</dbReference>
<sequence>MTTTPSNDGSRSASPPYLQGQTTAAEVARQCDLTVSEVEGWIDEAQRSMDNGFKARPKDIREQHESERRETRRHWARPICRSMR</sequence>
<dbReference type="InterPro" id="IPR036388">
    <property type="entry name" value="WH-like_DNA-bd_sf"/>
</dbReference>
<accession>A0A4Y4EZA9</accession>
<keyword evidence="3" id="KW-1185">Reference proteome</keyword>
<evidence type="ECO:0000256" key="1">
    <source>
        <dbReference type="SAM" id="MobiDB-lite"/>
    </source>
</evidence>
<dbReference type="InterPro" id="IPR010921">
    <property type="entry name" value="Trp_repressor/repl_initiator"/>
</dbReference>
<feature type="region of interest" description="Disordered" evidence="1">
    <location>
        <begin position="1"/>
        <end position="23"/>
    </location>
</feature>